<keyword evidence="3" id="KW-1185">Reference proteome</keyword>
<feature type="region of interest" description="Disordered" evidence="1">
    <location>
        <begin position="69"/>
        <end position="91"/>
    </location>
</feature>
<dbReference type="Proteomes" id="UP000691718">
    <property type="component" value="Unassembled WGS sequence"/>
</dbReference>
<dbReference type="OrthoDB" id="10042433at2759"/>
<organism evidence="2 3">
    <name type="scientific">Parnassius apollo</name>
    <name type="common">Apollo butterfly</name>
    <name type="synonym">Papilio apollo</name>
    <dbReference type="NCBI Taxonomy" id="110799"/>
    <lineage>
        <taxon>Eukaryota</taxon>
        <taxon>Metazoa</taxon>
        <taxon>Ecdysozoa</taxon>
        <taxon>Arthropoda</taxon>
        <taxon>Hexapoda</taxon>
        <taxon>Insecta</taxon>
        <taxon>Pterygota</taxon>
        <taxon>Neoptera</taxon>
        <taxon>Endopterygota</taxon>
        <taxon>Lepidoptera</taxon>
        <taxon>Glossata</taxon>
        <taxon>Ditrysia</taxon>
        <taxon>Papilionoidea</taxon>
        <taxon>Papilionidae</taxon>
        <taxon>Parnassiinae</taxon>
        <taxon>Parnassini</taxon>
        <taxon>Parnassius</taxon>
        <taxon>Parnassius</taxon>
    </lineage>
</organism>
<evidence type="ECO:0000313" key="2">
    <source>
        <dbReference type="EMBL" id="CAG5059920.1"/>
    </source>
</evidence>
<sequence>MESLTPQTHMYDTESVVQPISNYEQTVLSGTLDNPDLFPMSLDHVPPIGENVIINSSDNISVDSANITRTQPHKPNTPEIQMPETPQTPGPKVIETPKLTGELVEKVKIRNVLKLPLIKHNDDIFVKPSPLVEIMSPAKMLQFEIDITTSSTPTMKRAAVDFNFFNEHNFEEYFIDVPKDANISNTQTEGEAFIETPVIVKASTVRHEIGYGKYD</sequence>
<evidence type="ECO:0000256" key="1">
    <source>
        <dbReference type="SAM" id="MobiDB-lite"/>
    </source>
</evidence>
<protein>
    <submittedName>
        <fullName evidence="2">(apollo) hypothetical protein</fullName>
    </submittedName>
</protein>
<comment type="caution">
    <text evidence="2">The sequence shown here is derived from an EMBL/GenBank/DDBJ whole genome shotgun (WGS) entry which is preliminary data.</text>
</comment>
<proteinExistence type="predicted"/>
<reference evidence="2" key="1">
    <citation type="submission" date="2021-04" db="EMBL/GenBank/DDBJ databases">
        <authorList>
            <person name="Tunstrom K."/>
        </authorList>
    </citation>
    <scope>NUCLEOTIDE SEQUENCE</scope>
</reference>
<evidence type="ECO:0000313" key="3">
    <source>
        <dbReference type="Proteomes" id="UP000691718"/>
    </source>
</evidence>
<gene>
    <name evidence="2" type="ORF">PAPOLLO_LOCUS28261</name>
</gene>
<accession>A0A8S3YFV5</accession>
<name>A0A8S3YFV5_PARAO</name>
<dbReference type="AlphaFoldDB" id="A0A8S3YFV5"/>
<dbReference type="EMBL" id="CAJQZP010001707">
    <property type="protein sequence ID" value="CAG5059920.1"/>
    <property type="molecule type" value="Genomic_DNA"/>
</dbReference>